<keyword evidence="9" id="KW-1071">Ligand-gated ion channel</keyword>
<evidence type="ECO:0000313" key="15">
    <source>
        <dbReference type="Proteomes" id="UP000734854"/>
    </source>
</evidence>
<dbReference type="InterPro" id="IPR001638">
    <property type="entry name" value="Solute-binding_3/MltF_N"/>
</dbReference>
<evidence type="ECO:0000313" key="14">
    <source>
        <dbReference type="EMBL" id="KAG6529929.1"/>
    </source>
</evidence>
<evidence type="ECO:0000256" key="11">
    <source>
        <dbReference type="SAM" id="Phobius"/>
    </source>
</evidence>
<keyword evidence="5" id="KW-0406">Ion transport</keyword>
<keyword evidence="3 11" id="KW-0812">Transmembrane</keyword>
<dbReference type="Pfam" id="PF00497">
    <property type="entry name" value="SBP_bac_3"/>
    <property type="match status" value="1"/>
</dbReference>
<name>A0A8J5HKC6_ZINOF</name>
<feature type="transmembrane region" description="Helical" evidence="11">
    <location>
        <begin position="554"/>
        <end position="572"/>
    </location>
</feature>
<dbReference type="SMART" id="SM00062">
    <property type="entry name" value="PBPb"/>
    <property type="match status" value="1"/>
</dbReference>
<evidence type="ECO:0000256" key="2">
    <source>
        <dbReference type="ARBA" id="ARBA00022448"/>
    </source>
</evidence>
<keyword evidence="2" id="KW-0813">Transport</keyword>
<dbReference type="FunFam" id="3.40.190.10:FF:000054">
    <property type="entry name" value="Glutamate receptor"/>
    <property type="match status" value="1"/>
</dbReference>
<keyword evidence="7" id="KW-0675">Receptor</keyword>
<dbReference type="Proteomes" id="UP000734854">
    <property type="component" value="Unassembled WGS sequence"/>
</dbReference>
<dbReference type="PANTHER" id="PTHR18966">
    <property type="entry name" value="IONOTROPIC GLUTAMATE RECEPTOR"/>
    <property type="match status" value="1"/>
</dbReference>
<dbReference type="Gene3D" id="3.40.50.2300">
    <property type="match status" value="1"/>
</dbReference>
<dbReference type="Pfam" id="PF01094">
    <property type="entry name" value="ANF_receptor"/>
    <property type="match status" value="1"/>
</dbReference>
<evidence type="ECO:0000256" key="5">
    <source>
        <dbReference type="ARBA" id="ARBA00023065"/>
    </source>
</evidence>
<dbReference type="SUPFAM" id="SSF53822">
    <property type="entry name" value="Periplasmic binding protein-like I"/>
    <property type="match status" value="1"/>
</dbReference>
<dbReference type="SUPFAM" id="SSF53850">
    <property type="entry name" value="Periplasmic binding protein-like II"/>
    <property type="match status" value="1"/>
</dbReference>
<dbReference type="InterPro" id="IPR015683">
    <property type="entry name" value="Ionotropic_Glu_rcpt"/>
</dbReference>
<gene>
    <name evidence="14" type="ORF">ZIOFF_012146</name>
</gene>
<dbReference type="InterPro" id="IPR028082">
    <property type="entry name" value="Peripla_BP_I"/>
</dbReference>
<dbReference type="CDD" id="cd13686">
    <property type="entry name" value="GluR_Plant"/>
    <property type="match status" value="1"/>
</dbReference>
<keyword evidence="4 11" id="KW-1133">Transmembrane helix</keyword>
<evidence type="ECO:0000256" key="7">
    <source>
        <dbReference type="ARBA" id="ARBA00023170"/>
    </source>
</evidence>
<sequence>MRPMPVKILSVSFDFLIVSSILLAFSAKAVKIGVMVNPYLPTRREQEVAIRIAAQHFNSSSPLVLRFNKTNDDPVEASTTAKDMVDWGAEVIIGIGAWPEVVTLAGVGIASGVPILSLAETTTTSNLLSTMPFLVQMSYPTSDEVLCLANIISSYNWRKVIVIYEDDIYGSISSIATLFSDALQANGSKIDHHIAFPPMRTVPTSAAELIKEKLHNIPPQLSKVFVILRSSPQLANHLFMEAKEQDLMTADHVWIVSDDITDLLDSNFNQSFISSYMQGVIGIRTYFNQTTTFYQNFSIDFKKYISNNNIEPRRLAVRAYDAIHVIANAVAARDRNKNITLWEGILTSNFLGLSGFINLSTIGNNLPQVWGFSAFRVLNVVGKSYKEIGYWSRGYGFYEDEEELSRFGSTVVPMLRPVLWPGHMEKIPGGWGRLKIGVPNHTTFEKFVKVEYDDSGKVKEPQGFCIEVFKEILKNLNYDLLYEWAPFNGSYDDLVNQVSLKNFDAAVGDITILAKRAVNVTFTEPFLSSGLSMLVPIRTNHTPWMFTKPFTKEVWFLFLATLIYTCVVVWYLEHKNNPQFHGNWRQQLGAALWLTFSTLFYAHANLSSILTIEKIEPVPAGSKIGYDGDYFVFKYLQNVLNYKAQNIIRIKKSEAYDDAFRSGNISAAYLETPYLRVFLYNHTKYTVIGETHVLGGFGFVFPKDSPLADDFSDVILKLTEDGTFKKLEKDEFSFTLSNTPSPDNERRKDSLSTESFWALFVFTGSISTIMLILFKGHLILQNGRRLSNVMFGPMRQSFNMVWTMTKKRRKEEEKVFPVSSQEGTIHGQNEITIDINLPSNQVDDDNN</sequence>
<keyword evidence="8" id="KW-0325">Glycoprotein</keyword>
<keyword evidence="15" id="KW-1185">Reference proteome</keyword>
<feature type="transmembrane region" description="Helical" evidence="11">
    <location>
        <begin position="756"/>
        <end position="774"/>
    </location>
</feature>
<dbReference type="Gene3D" id="3.40.190.10">
    <property type="entry name" value="Periplasmic binding protein-like II"/>
    <property type="match status" value="3"/>
</dbReference>
<evidence type="ECO:0000256" key="9">
    <source>
        <dbReference type="ARBA" id="ARBA00023286"/>
    </source>
</evidence>
<evidence type="ECO:0000259" key="12">
    <source>
        <dbReference type="SMART" id="SM00062"/>
    </source>
</evidence>
<accession>A0A8J5HKC6</accession>
<evidence type="ECO:0000256" key="6">
    <source>
        <dbReference type="ARBA" id="ARBA00023136"/>
    </source>
</evidence>
<feature type="domain" description="Ionotropic glutamate receptor C-terminal" evidence="13">
    <location>
        <begin position="435"/>
        <end position="734"/>
    </location>
</feature>
<evidence type="ECO:0000256" key="4">
    <source>
        <dbReference type="ARBA" id="ARBA00022989"/>
    </source>
</evidence>
<evidence type="ECO:0008006" key="16">
    <source>
        <dbReference type="Google" id="ProtNLM"/>
    </source>
</evidence>
<dbReference type="AlphaFoldDB" id="A0A8J5HKC6"/>
<dbReference type="SMART" id="SM00079">
    <property type="entry name" value="PBPe"/>
    <property type="match status" value="1"/>
</dbReference>
<evidence type="ECO:0000256" key="1">
    <source>
        <dbReference type="ARBA" id="ARBA00004141"/>
    </source>
</evidence>
<organism evidence="14 15">
    <name type="scientific">Zingiber officinale</name>
    <name type="common">Ginger</name>
    <name type="synonym">Amomum zingiber</name>
    <dbReference type="NCBI Taxonomy" id="94328"/>
    <lineage>
        <taxon>Eukaryota</taxon>
        <taxon>Viridiplantae</taxon>
        <taxon>Streptophyta</taxon>
        <taxon>Embryophyta</taxon>
        <taxon>Tracheophyta</taxon>
        <taxon>Spermatophyta</taxon>
        <taxon>Magnoliopsida</taxon>
        <taxon>Liliopsida</taxon>
        <taxon>Zingiberales</taxon>
        <taxon>Zingiberaceae</taxon>
        <taxon>Zingiber</taxon>
    </lineage>
</organism>
<reference evidence="14 15" key="1">
    <citation type="submission" date="2020-08" db="EMBL/GenBank/DDBJ databases">
        <title>Plant Genome Project.</title>
        <authorList>
            <person name="Zhang R.-G."/>
        </authorList>
    </citation>
    <scope>NUCLEOTIDE SEQUENCE [LARGE SCALE GENOMIC DNA]</scope>
    <source>
        <tissue evidence="14">Rhizome</tissue>
    </source>
</reference>
<dbReference type="GO" id="GO:0016020">
    <property type="term" value="C:membrane"/>
    <property type="evidence" value="ECO:0007669"/>
    <property type="project" value="UniProtKB-SubCell"/>
</dbReference>
<comment type="subcellular location">
    <subcellularLocation>
        <location evidence="1">Membrane</location>
        <topology evidence="1">Multi-pass membrane protein</topology>
    </subcellularLocation>
</comment>
<protein>
    <recommendedName>
        <fullName evidence="16">Glutamate receptor</fullName>
    </recommendedName>
</protein>
<evidence type="ECO:0000256" key="8">
    <source>
        <dbReference type="ARBA" id="ARBA00023180"/>
    </source>
</evidence>
<comment type="caution">
    <text evidence="14">The sequence shown here is derived from an EMBL/GenBank/DDBJ whole genome shotgun (WGS) entry which is preliminary data.</text>
</comment>
<dbReference type="FunFam" id="3.40.50.2300:FF:000188">
    <property type="entry name" value="Glutamate receptor"/>
    <property type="match status" value="1"/>
</dbReference>
<dbReference type="GO" id="GO:0015276">
    <property type="term" value="F:ligand-gated monoatomic ion channel activity"/>
    <property type="evidence" value="ECO:0007669"/>
    <property type="project" value="InterPro"/>
</dbReference>
<keyword evidence="10" id="KW-0407">Ion channel</keyword>
<keyword evidence="6 11" id="KW-0472">Membrane</keyword>
<dbReference type="InterPro" id="IPR001828">
    <property type="entry name" value="ANF_lig-bd_rcpt"/>
</dbReference>
<dbReference type="EMBL" id="JACMSC010000003">
    <property type="protein sequence ID" value="KAG6529929.1"/>
    <property type="molecule type" value="Genomic_DNA"/>
</dbReference>
<evidence type="ECO:0000259" key="13">
    <source>
        <dbReference type="SMART" id="SM00079"/>
    </source>
</evidence>
<dbReference type="InterPro" id="IPR001320">
    <property type="entry name" value="Iontro_rcpt_C"/>
</dbReference>
<evidence type="ECO:0000256" key="3">
    <source>
        <dbReference type="ARBA" id="ARBA00022692"/>
    </source>
</evidence>
<proteinExistence type="predicted"/>
<evidence type="ECO:0000256" key="10">
    <source>
        <dbReference type="ARBA" id="ARBA00023303"/>
    </source>
</evidence>
<feature type="domain" description="Solute-binding protein family 3/N-terminal" evidence="12">
    <location>
        <begin position="433"/>
        <end position="735"/>
    </location>
</feature>